<dbReference type="EMBL" id="AP005441">
    <property type="protein sequence ID" value="BAD05598.1"/>
    <property type="molecule type" value="Genomic_DNA"/>
</dbReference>
<organism evidence="1 2">
    <name type="scientific">Oryza sativa subsp. japonica</name>
    <name type="common">Rice</name>
    <dbReference type="NCBI Taxonomy" id="39947"/>
    <lineage>
        <taxon>Eukaryota</taxon>
        <taxon>Viridiplantae</taxon>
        <taxon>Streptophyta</taxon>
        <taxon>Embryophyta</taxon>
        <taxon>Tracheophyta</taxon>
        <taxon>Spermatophyta</taxon>
        <taxon>Magnoliopsida</taxon>
        <taxon>Liliopsida</taxon>
        <taxon>Poales</taxon>
        <taxon>Poaceae</taxon>
        <taxon>BOP clade</taxon>
        <taxon>Oryzoideae</taxon>
        <taxon>Oryzeae</taxon>
        <taxon>Oryzinae</taxon>
        <taxon>Oryza</taxon>
        <taxon>Oryza sativa</taxon>
    </lineage>
</organism>
<protein>
    <submittedName>
        <fullName evidence="1">Uncharacterized protein</fullName>
    </submittedName>
</protein>
<evidence type="ECO:0000313" key="2">
    <source>
        <dbReference type="Proteomes" id="UP000000763"/>
    </source>
</evidence>
<name>Q6Z1C7_ORYSJ</name>
<proteinExistence type="predicted"/>
<sequence>MPTVVKQIGKILQEDSAADDVKMRDEISHELHEGFLFFLVFGFVEKIFRIENMRSNMEVRNDATNM</sequence>
<evidence type="ECO:0000313" key="1">
    <source>
        <dbReference type="EMBL" id="BAD05598.1"/>
    </source>
</evidence>
<dbReference type="AlphaFoldDB" id="Q6Z1C7"/>
<dbReference type="Proteomes" id="UP000000763">
    <property type="component" value="Chromosome 8"/>
</dbReference>
<accession>Q6Z1C7</accession>
<gene>
    <name evidence="1" type="primary">OSJNBa0056O06.14</name>
</gene>
<reference evidence="2" key="1">
    <citation type="journal article" date="2005" name="Nature">
        <title>The map-based sequence of the rice genome.</title>
        <authorList>
            <consortium name="International rice genome sequencing project (IRGSP)"/>
            <person name="Matsumoto T."/>
            <person name="Wu J."/>
            <person name="Kanamori H."/>
            <person name="Katayose Y."/>
            <person name="Fujisawa M."/>
            <person name="Namiki N."/>
            <person name="Mizuno H."/>
            <person name="Yamamoto K."/>
            <person name="Antonio B.A."/>
            <person name="Baba T."/>
            <person name="Sakata K."/>
            <person name="Nagamura Y."/>
            <person name="Aoki H."/>
            <person name="Arikawa K."/>
            <person name="Arita K."/>
            <person name="Bito T."/>
            <person name="Chiden Y."/>
            <person name="Fujitsuka N."/>
            <person name="Fukunaka R."/>
            <person name="Hamada M."/>
            <person name="Harada C."/>
            <person name="Hayashi A."/>
            <person name="Hijishita S."/>
            <person name="Honda M."/>
            <person name="Hosokawa S."/>
            <person name="Ichikawa Y."/>
            <person name="Idonuma A."/>
            <person name="Iijima M."/>
            <person name="Ikeda M."/>
            <person name="Ikeno M."/>
            <person name="Ito K."/>
            <person name="Ito S."/>
            <person name="Ito T."/>
            <person name="Ito Y."/>
            <person name="Ito Y."/>
            <person name="Iwabuchi A."/>
            <person name="Kamiya K."/>
            <person name="Karasawa W."/>
            <person name="Kurita K."/>
            <person name="Katagiri S."/>
            <person name="Kikuta A."/>
            <person name="Kobayashi H."/>
            <person name="Kobayashi N."/>
            <person name="Machita K."/>
            <person name="Maehara T."/>
            <person name="Masukawa M."/>
            <person name="Mizubayashi T."/>
            <person name="Mukai Y."/>
            <person name="Nagasaki H."/>
            <person name="Nagata Y."/>
            <person name="Naito S."/>
            <person name="Nakashima M."/>
            <person name="Nakama Y."/>
            <person name="Nakamichi Y."/>
            <person name="Nakamura M."/>
            <person name="Meguro A."/>
            <person name="Negishi M."/>
            <person name="Ohta I."/>
            <person name="Ohta T."/>
            <person name="Okamoto M."/>
            <person name="Ono N."/>
            <person name="Saji S."/>
            <person name="Sakaguchi M."/>
            <person name="Sakai K."/>
            <person name="Shibata M."/>
            <person name="Shimokawa T."/>
            <person name="Song J."/>
            <person name="Takazaki Y."/>
            <person name="Terasawa K."/>
            <person name="Tsugane M."/>
            <person name="Tsuji K."/>
            <person name="Ueda S."/>
            <person name="Waki K."/>
            <person name="Yamagata H."/>
            <person name="Yamamoto M."/>
            <person name="Yamamoto S."/>
            <person name="Yamane H."/>
            <person name="Yoshiki S."/>
            <person name="Yoshihara R."/>
            <person name="Yukawa K."/>
            <person name="Zhong H."/>
            <person name="Yano M."/>
            <person name="Yuan Q."/>
            <person name="Ouyang S."/>
            <person name="Liu J."/>
            <person name="Jones K.M."/>
            <person name="Gansberger K."/>
            <person name="Moffat K."/>
            <person name="Hill J."/>
            <person name="Bera J."/>
            <person name="Fadrosh D."/>
            <person name="Jin S."/>
            <person name="Johri S."/>
            <person name="Kim M."/>
            <person name="Overton L."/>
            <person name="Reardon M."/>
            <person name="Tsitrin T."/>
            <person name="Vuong H."/>
            <person name="Weaver B."/>
            <person name="Ciecko A."/>
            <person name="Tallon L."/>
            <person name="Jackson J."/>
            <person name="Pai G."/>
            <person name="Aken S.V."/>
            <person name="Utterback T."/>
            <person name="Reidmuller S."/>
            <person name="Feldblyum T."/>
            <person name="Hsiao J."/>
            <person name="Zismann V."/>
            <person name="Iobst S."/>
            <person name="de Vazeille A.R."/>
            <person name="Buell C.R."/>
            <person name="Ying K."/>
            <person name="Li Y."/>
            <person name="Lu T."/>
            <person name="Huang Y."/>
            <person name="Zhao Q."/>
            <person name="Feng Q."/>
            <person name="Zhang L."/>
            <person name="Zhu J."/>
            <person name="Weng Q."/>
            <person name="Mu J."/>
            <person name="Lu Y."/>
            <person name="Fan D."/>
            <person name="Liu Y."/>
            <person name="Guan J."/>
            <person name="Zhang Y."/>
            <person name="Yu S."/>
            <person name="Liu X."/>
            <person name="Zhang Y."/>
            <person name="Hong G."/>
            <person name="Han B."/>
            <person name="Choisne N."/>
            <person name="Demange N."/>
            <person name="Orjeda G."/>
            <person name="Samain S."/>
            <person name="Cattolico L."/>
            <person name="Pelletier E."/>
            <person name="Couloux A."/>
            <person name="Segurens B."/>
            <person name="Wincker P."/>
            <person name="D'Hont A."/>
            <person name="Scarpelli C."/>
            <person name="Weissenbach J."/>
            <person name="Salanoubat M."/>
            <person name="Quetier F."/>
            <person name="Yu Y."/>
            <person name="Kim H.R."/>
            <person name="Rambo T."/>
            <person name="Currie J."/>
            <person name="Collura K."/>
            <person name="Luo M."/>
            <person name="Yang T."/>
            <person name="Ammiraju J.S.S."/>
            <person name="Engler F."/>
            <person name="Soderlund C."/>
            <person name="Wing R.A."/>
            <person name="Palmer L.E."/>
            <person name="de la Bastide M."/>
            <person name="Spiegel L."/>
            <person name="Nascimento L."/>
            <person name="Zutavern T."/>
            <person name="O'Shaughnessy A."/>
            <person name="Dike S."/>
            <person name="Dedhia N."/>
            <person name="Preston R."/>
            <person name="Balija V."/>
            <person name="McCombie W.R."/>
            <person name="Chow T."/>
            <person name="Chen H."/>
            <person name="Chung M."/>
            <person name="Chen C."/>
            <person name="Shaw J."/>
            <person name="Wu H."/>
            <person name="Hsiao K."/>
            <person name="Chao Y."/>
            <person name="Chu M."/>
            <person name="Cheng C."/>
            <person name="Hour A."/>
            <person name="Lee P."/>
            <person name="Lin S."/>
            <person name="Lin Y."/>
            <person name="Liou J."/>
            <person name="Liu S."/>
            <person name="Hsing Y."/>
            <person name="Raghuvanshi S."/>
            <person name="Mohanty A."/>
            <person name="Bharti A.K."/>
            <person name="Gaur A."/>
            <person name="Gupta V."/>
            <person name="Kumar D."/>
            <person name="Ravi V."/>
            <person name="Vij S."/>
            <person name="Kapur A."/>
            <person name="Khurana P."/>
            <person name="Khurana P."/>
            <person name="Khurana J.P."/>
            <person name="Tyagi A.K."/>
            <person name="Gaikwad K."/>
            <person name="Singh A."/>
            <person name="Dalal V."/>
            <person name="Srivastava S."/>
            <person name="Dixit A."/>
            <person name="Pal A.K."/>
            <person name="Ghazi I.A."/>
            <person name="Yadav M."/>
            <person name="Pandit A."/>
            <person name="Bhargava A."/>
            <person name="Sureshbabu K."/>
            <person name="Batra K."/>
            <person name="Sharma T.R."/>
            <person name="Mohapatra T."/>
            <person name="Singh N.K."/>
            <person name="Messing J."/>
            <person name="Nelson A.B."/>
            <person name="Fuks G."/>
            <person name="Kavchok S."/>
            <person name="Keizer G."/>
            <person name="Linton E."/>
            <person name="Llaca V."/>
            <person name="Song R."/>
            <person name="Tanyolac B."/>
            <person name="Young S."/>
            <person name="Ho-Il K."/>
            <person name="Hahn J.H."/>
            <person name="Sangsakoo G."/>
            <person name="Vanavichit A."/>
            <person name="de Mattos Luiz.A.T."/>
            <person name="Zimmer P.D."/>
            <person name="Malone G."/>
            <person name="Dellagostin O."/>
            <person name="de Oliveira A.C."/>
            <person name="Bevan M."/>
            <person name="Bancroft I."/>
            <person name="Minx P."/>
            <person name="Cordum H."/>
            <person name="Wilson R."/>
            <person name="Cheng Z."/>
            <person name="Jin W."/>
            <person name="Jiang J."/>
            <person name="Leong S.A."/>
            <person name="Iwama H."/>
            <person name="Gojobori T."/>
            <person name="Itoh T."/>
            <person name="Niimura Y."/>
            <person name="Fujii Y."/>
            <person name="Habara T."/>
            <person name="Sakai H."/>
            <person name="Sato Y."/>
            <person name="Wilson G."/>
            <person name="Kumar K."/>
            <person name="McCouch S."/>
            <person name="Juretic N."/>
            <person name="Hoen D."/>
            <person name="Wright S."/>
            <person name="Bruskiewich R."/>
            <person name="Bureau T."/>
            <person name="Miyao A."/>
            <person name="Hirochika H."/>
            <person name="Nishikawa T."/>
            <person name="Kadowaki K."/>
            <person name="Sugiura M."/>
            <person name="Burr B."/>
            <person name="Sasaki T."/>
        </authorList>
    </citation>
    <scope>NUCLEOTIDE SEQUENCE [LARGE SCALE GENOMIC DNA]</scope>
    <source>
        <strain evidence="2">cv. Nipponbare</strain>
    </source>
</reference>
<reference evidence="2" key="2">
    <citation type="journal article" date="2008" name="Nucleic Acids Res.">
        <title>The rice annotation project database (RAP-DB): 2008 update.</title>
        <authorList>
            <consortium name="The rice annotation project (RAP)"/>
        </authorList>
    </citation>
    <scope>GENOME REANNOTATION</scope>
    <source>
        <strain evidence="2">cv. Nipponbare</strain>
    </source>
</reference>